<dbReference type="GO" id="GO:0003677">
    <property type="term" value="F:DNA binding"/>
    <property type="evidence" value="ECO:0007669"/>
    <property type="project" value="UniProtKB-KW"/>
</dbReference>
<proteinExistence type="predicted"/>
<sequence length="170" mass="19456">MNAIQRSQKTLKAFRLLKAGFKTSIIVNDTGLKPDYIRSLTKELENVQLKGGQLPEAKAILNTHFASIEGYAFLSTYLTLTTKQTSNHLDLDVLARAYQLYIKIRNQCELCKSSNTSAIDINEAWVLLRSFKINNIVFHRCRHCYNHFIIPADKQPNATCPFCYLKRKVS</sequence>
<dbReference type="GO" id="GO:0045893">
    <property type="term" value="P:positive regulation of DNA-templated transcription"/>
    <property type="evidence" value="ECO:0007669"/>
    <property type="project" value="InterPro"/>
</dbReference>
<dbReference type="InterPro" id="IPR007944">
    <property type="entry name" value="FlhC"/>
</dbReference>
<keyword evidence="4" id="KW-0862">Zinc</keyword>
<dbReference type="OrthoDB" id="6625612at2"/>
<comment type="caution">
    <text evidence="9">The sequence shown here is derived from an EMBL/GenBank/DDBJ whole genome shotgun (WGS) entry which is preliminary data.</text>
</comment>
<dbReference type="GO" id="GO:0044781">
    <property type="term" value="P:bacterial-type flagellum organization"/>
    <property type="evidence" value="ECO:0007669"/>
    <property type="project" value="UniProtKB-KW"/>
</dbReference>
<keyword evidence="8" id="KW-0804">Transcription</keyword>
<evidence type="ECO:0000256" key="7">
    <source>
        <dbReference type="ARBA" id="ARBA00023159"/>
    </source>
</evidence>
<evidence type="ECO:0000256" key="8">
    <source>
        <dbReference type="ARBA" id="ARBA00023163"/>
    </source>
</evidence>
<dbReference type="SUPFAM" id="SSF160930">
    <property type="entry name" value="FlhC-like"/>
    <property type="match status" value="1"/>
</dbReference>
<keyword evidence="5" id="KW-0805">Transcription regulation</keyword>
<name>A0A3L8PRM5_9GAMM</name>
<evidence type="ECO:0000313" key="9">
    <source>
        <dbReference type="EMBL" id="RLV58035.1"/>
    </source>
</evidence>
<evidence type="ECO:0000313" key="10">
    <source>
        <dbReference type="Proteomes" id="UP000281474"/>
    </source>
</evidence>
<dbReference type="AlphaFoldDB" id="A0A3L8PRM5"/>
<keyword evidence="6" id="KW-0238">DNA-binding</keyword>
<dbReference type="Pfam" id="PF05280">
    <property type="entry name" value="FlhC"/>
    <property type="match status" value="1"/>
</dbReference>
<evidence type="ECO:0000256" key="5">
    <source>
        <dbReference type="ARBA" id="ARBA00023015"/>
    </source>
</evidence>
<dbReference type="Proteomes" id="UP000281474">
    <property type="component" value="Unassembled WGS sequence"/>
</dbReference>
<evidence type="ECO:0000256" key="4">
    <source>
        <dbReference type="ARBA" id="ARBA00022833"/>
    </source>
</evidence>
<keyword evidence="3" id="KW-1005">Bacterial flagellum biogenesis</keyword>
<evidence type="ECO:0000256" key="2">
    <source>
        <dbReference type="ARBA" id="ARBA00022723"/>
    </source>
</evidence>
<organism evidence="9 10">
    <name type="scientific">Parashewanella curva</name>
    <dbReference type="NCBI Taxonomy" id="2338552"/>
    <lineage>
        <taxon>Bacteria</taxon>
        <taxon>Pseudomonadati</taxon>
        <taxon>Pseudomonadota</taxon>
        <taxon>Gammaproteobacteria</taxon>
        <taxon>Alteromonadales</taxon>
        <taxon>Shewanellaceae</taxon>
        <taxon>Parashewanella</taxon>
    </lineage>
</organism>
<evidence type="ECO:0000256" key="6">
    <source>
        <dbReference type="ARBA" id="ARBA00023125"/>
    </source>
</evidence>
<dbReference type="RefSeq" id="WP_121840639.1">
    <property type="nucleotide sequence ID" value="NZ_ML014854.1"/>
</dbReference>
<dbReference type="GO" id="GO:0046872">
    <property type="term" value="F:metal ion binding"/>
    <property type="evidence" value="ECO:0007669"/>
    <property type="project" value="UniProtKB-KW"/>
</dbReference>
<protein>
    <submittedName>
        <fullName evidence="9">Uncharacterized protein</fullName>
    </submittedName>
</protein>
<keyword evidence="1" id="KW-0963">Cytoplasm</keyword>
<keyword evidence="2" id="KW-0479">Metal-binding</keyword>
<evidence type="ECO:0000256" key="3">
    <source>
        <dbReference type="ARBA" id="ARBA00022795"/>
    </source>
</evidence>
<accession>A0A3L8PRM5</accession>
<keyword evidence="7" id="KW-0010">Activator</keyword>
<evidence type="ECO:0000256" key="1">
    <source>
        <dbReference type="ARBA" id="ARBA00022490"/>
    </source>
</evidence>
<reference evidence="9 10" key="1">
    <citation type="submission" date="2018-09" db="EMBL/GenBank/DDBJ databases">
        <title>Phylogeny of the Shewanellaceae, and recommendation for two new genera, Pseudoshewanella and Parashewanella.</title>
        <authorList>
            <person name="Wang G."/>
        </authorList>
    </citation>
    <scope>NUCLEOTIDE SEQUENCE [LARGE SCALE GENOMIC DNA]</scope>
    <source>
        <strain evidence="9 10">C51</strain>
    </source>
</reference>
<keyword evidence="10" id="KW-1185">Reference proteome</keyword>
<dbReference type="EMBL" id="QZEI01000105">
    <property type="protein sequence ID" value="RLV58035.1"/>
    <property type="molecule type" value="Genomic_DNA"/>
</dbReference>
<dbReference type="GO" id="GO:1902208">
    <property type="term" value="P:regulation of bacterial-type flagellum assembly"/>
    <property type="evidence" value="ECO:0007669"/>
    <property type="project" value="InterPro"/>
</dbReference>
<gene>
    <name evidence="9" type="ORF">D5018_19400</name>
</gene>